<keyword evidence="4" id="KW-1185">Reference proteome</keyword>
<feature type="active site" description="Proton donor" evidence="2">
    <location>
        <position position="36"/>
    </location>
</feature>
<dbReference type="NCBIfam" id="TIGR02258">
    <property type="entry name" value="2_5_ligase"/>
    <property type="match status" value="1"/>
</dbReference>
<dbReference type="HAMAP" id="MF_01940">
    <property type="entry name" value="RNA_CPDase"/>
    <property type="match status" value="1"/>
</dbReference>
<dbReference type="PANTHER" id="PTHR35561:SF1">
    <property type="entry name" value="RNA 2',3'-CYCLIC PHOSPHODIESTERASE"/>
    <property type="match status" value="1"/>
</dbReference>
<dbReference type="KEGG" id="hdh:G5B40_13840"/>
<feature type="active site" description="Proton acceptor" evidence="2">
    <location>
        <position position="119"/>
    </location>
</feature>
<accession>A0A7L5C0Y8</accession>
<reference evidence="3 4" key="1">
    <citation type="submission" date="2020-02" db="EMBL/GenBank/DDBJ databases">
        <title>complete genome sequence of Rhodobacteraceae bacterium.</title>
        <authorList>
            <person name="Park J."/>
            <person name="Kim Y.-S."/>
            <person name="Kim K.-H."/>
        </authorList>
    </citation>
    <scope>NUCLEOTIDE SEQUENCE [LARGE SCALE GENOMIC DNA]</scope>
    <source>
        <strain evidence="3 4">RR4-56</strain>
    </source>
</reference>
<name>A0A7L5C0Y8_9RHOB</name>
<dbReference type="SUPFAM" id="SSF55144">
    <property type="entry name" value="LigT-like"/>
    <property type="match status" value="1"/>
</dbReference>
<dbReference type="EMBL" id="CP049056">
    <property type="protein sequence ID" value="QIE56447.1"/>
    <property type="molecule type" value="Genomic_DNA"/>
</dbReference>
<dbReference type="EC" id="3.1.4.58" evidence="2"/>
<dbReference type="RefSeq" id="WP_165099717.1">
    <property type="nucleotide sequence ID" value="NZ_CP049056.1"/>
</dbReference>
<dbReference type="GO" id="GO:0008664">
    <property type="term" value="F:RNA 2',3'-cyclic 3'-phosphodiesterase activity"/>
    <property type="evidence" value="ECO:0007669"/>
    <property type="project" value="UniProtKB-EC"/>
</dbReference>
<feature type="short sequence motif" description="HXTX 2" evidence="2">
    <location>
        <begin position="119"/>
        <end position="122"/>
    </location>
</feature>
<dbReference type="Gene3D" id="3.90.1140.10">
    <property type="entry name" value="Cyclic phosphodiesterase"/>
    <property type="match status" value="1"/>
</dbReference>
<protein>
    <recommendedName>
        <fullName evidence="2">RNA 2',3'-cyclic phosphodiesterase</fullName>
        <shortName evidence="2">RNA 2',3'-CPDase</shortName>
        <ecNumber evidence="2">3.1.4.58</ecNumber>
    </recommendedName>
</protein>
<comment type="catalytic activity">
    <reaction evidence="2">
        <text>a 3'-end 2',3'-cyclophospho-ribonucleotide-RNA + H2O = a 3'-end 2'-phospho-ribonucleotide-RNA + H(+)</text>
        <dbReference type="Rhea" id="RHEA:11828"/>
        <dbReference type="Rhea" id="RHEA-COMP:10464"/>
        <dbReference type="Rhea" id="RHEA-COMP:17353"/>
        <dbReference type="ChEBI" id="CHEBI:15377"/>
        <dbReference type="ChEBI" id="CHEBI:15378"/>
        <dbReference type="ChEBI" id="CHEBI:83064"/>
        <dbReference type="ChEBI" id="CHEBI:173113"/>
        <dbReference type="EC" id="3.1.4.58"/>
    </reaction>
</comment>
<sequence>MRLFAAIAPPDKLRDRLVALQAGLPSGRLTAWENLHLSLAFFGELDGARAEDLHAALGGVRAPEFDLTFDGVGAFGGARPRLLYAGVGASPALFHLHDRVAQAARDAGVAMPAERYAPHVTLKRLKPGEMPAGRVARWLAGGAGFFAGPVPVRDFRLYRSTLGRVAPVYDEVARYGLAAPAGRR</sequence>
<comment type="caution">
    <text evidence="2">Lacks conserved residue(s) required for the propagation of feature annotation.</text>
</comment>
<dbReference type="Pfam" id="PF13563">
    <property type="entry name" value="2_5_RNA_ligase2"/>
    <property type="match status" value="1"/>
</dbReference>
<dbReference type="InterPro" id="IPR009097">
    <property type="entry name" value="Cyclic_Pdiesterase"/>
</dbReference>
<dbReference type="GO" id="GO:0004113">
    <property type="term" value="F:2',3'-cyclic-nucleotide 3'-phosphodiesterase activity"/>
    <property type="evidence" value="ECO:0007669"/>
    <property type="project" value="InterPro"/>
</dbReference>
<dbReference type="AlphaFoldDB" id="A0A7L5C0Y8"/>
<dbReference type="InterPro" id="IPR004175">
    <property type="entry name" value="RNA_CPDase"/>
</dbReference>
<evidence type="ECO:0000256" key="1">
    <source>
        <dbReference type="ARBA" id="ARBA00022801"/>
    </source>
</evidence>
<evidence type="ECO:0000256" key="2">
    <source>
        <dbReference type="HAMAP-Rule" id="MF_01940"/>
    </source>
</evidence>
<gene>
    <name evidence="3" type="primary">thpR</name>
    <name evidence="3" type="ORF">G5B40_13840</name>
</gene>
<dbReference type="PANTHER" id="PTHR35561">
    <property type="entry name" value="RNA 2',3'-CYCLIC PHOSPHODIESTERASE"/>
    <property type="match status" value="1"/>
</dbReference>
<keyword evidence="1 2" id="KW-0378">Hydrolase</keyword>
<proteinExistence type="inferred from homology"/>
<evidence type="ECO:0000313" key="4">
    <source>
        <dbReference type="Proteomes" id="UP000503336"/>
    </source>
</evidence>
<comment type="function">
    <text evidence="2">Hydrolyzes RNA 2',3'-cyclic phosphodiester to an RNA 2'-phosphomonoester.</text>
</comment>
<dbReference type="Proteomes" id="UP000503336">
    <property type="component" value="Chromosome"/>
</dbReference>
<organism evidence="3 4">
    <name type="scientific">Pikeienuella piscinae</name>
    <dbReference type="NCBI Taxonomy" id="2748098"/>
    <lineage>
        <taxon>Bacteria</taxon>
        <taxon>Pseudomonadati</taxon>
        <taxon>Pseudomonadota</taxon>
        <taxon>Alphaproteobacteria</taxon>
        <taxon>Rhodobacterales</taxon>
        <taxon>Paracoccaceae</taxon>
        <taxon>Pikeienuella</taxon>
    </lineage>
</organism>
<comment type="similarity">
    <text evidence="2">Belongs to the 2H phosphoesterase superfamily. ThpR family.</text>
</comment>
<evidence type="ECO:0000313" key="3">
    <source>
        <dbReference type="EMBL" id="QIE56447.1"/>
    </source>
</evidence>